<evidence type="ECO:0000256" key="2">
    <source>
        <dbReference type="ARBA" id="ARBA00014678"/>
    </source>
</evidence>
<reference evidence="6 7" key="1">
    <citation type="journal article" date="2024" name="Nat. Commun.">
        <title>Phylogenomics reveals the evolutionary origins of lichenization in chlorophyte algae.</title>
        <authorList>
            <person name="Puginier C."/>
            <person name="Libourel C."/>
            <person name="Otte J."/>
            <person name="Skaloud P."/>
            <person name="Haon M."/>
            <person name="Grisel S."/>
            <person name="Petersen M."/>
            <person name="Berrin J.G."/>
            <person name="Delaux P.M."/>
            <person name="Dal Grande F."/>
            <person name="Keller J."/>
        </authorList>
    </citation>
    <scope>NUCLEOTIDE SEQUENCE [LARGE SCALE GENOMIC DNA]</scope>
    <source>
        <strain evidence="6 7">SAG 2145</strain>
    </source>
</reference>
<dbReference type="Pfam" id="PF06969">
    <property type="entry name" value="HemN_C"/>
    <property type="match status" value="1"/>
</dbReference>
<dbReference type="InterPro" id="IPR004559">
    <property type="entry name" value="HemW-like"/>
</dbReference>
<organism evidence="6 7">
    <name type="scientific">Apatococcus lobatus</name>
    <dbReference type="NCBI Taxonomy" id="904363"/>
    <lineage>
        <taxon>Eukaryota</taxon>
        <taxon>Viridiplantae</taxon>
        <taxon>Chlorophyta</taxon>
        <taxon>core chlorophytes</taxon>
        <taxon>Trebouxiophyceae</taxon>
        <taxon>Chlorellales</taxon>
        <taxon>Chlorellaceae</taxon>
        <taxon>Apatococcus</taxon>
    </lineage>
</organism>
<dbReference type="NCBIfam" id="TIGR00539">
    <property type="entry name" value="hemN_rel"/>
    <property type="match status" value="1"/>
</dbReference>
<dbReference type="Gene3D" id="3.80.30.20">
    <property type="entry name" value="tm_1862 like domain"/>
    <property type="match status" value="1"/>
</dbReference>
<accession>A0AAW1SFN3</accession>
<gene>
    <name evidence="6" type="ORF">WJX74_005092</name>
</gene>
<name>A0AAW1SFN3_9CHLO</name>
<keyword evidence="7" id="KW-1185">Reference proteome</keyword>
<dbReference type="AlphaFoldDB" id="A0AAW1SFN3"/>
<evidence type="ECO:0000256" key="4">
    <source>
        <dbReference type="ARBA" id="ARBA00045130"/>
    </source>
</evidence>
<dbReference type="InterPro" id="IPR023404">
    <property type="entry name" value="rSAM_horseshoe"/>
</dbReference>
<dbReference type="InterPro" id="IPR010723">
    <property type="entry name" value="HemN_C"/>
</dbReference>
<dbReference type="SFLD" id="SFLDG01065">
    <property type="entry name" value="anaerobic_coproporphyrinogen-I"/>
    <property type="match status" value="2"/>
</dbReference>
<dbReference type="InterPro" id="IPR058240">
    <property type="entry name" value="rSAM_sf"/>
</dbReference>
<comment type="caution">
    <text evidence="6">The sequence shown here is derived from an EMBL/GenBank/DDBJ whole genome shotgun (WGS) entry which is preliminary data.</text>
</comment>
<dbReference type="SFLD" id="SFLDF00288">
    <property type="entry name" value="HemN-like__clustered_with_nucl"/>
    <property type="match status" value="1"/>
</dbReference>
<evidence type="ECO:0000313" key="6">
    <source>
        <dbReference type="EMBL" id="KAK9844640.1"/>
    </source>
</evidence>
<dbReference type="SFLD" id="SFLDF00562">
    <property type="entry name" value="HemN-like__clustered_with_heat"/>
    <property type="match status" value="1"/>
</dbReference>
<dbReference type="PANTHER" id="PTHR13932">
    <property type="entry name" value="COPROPORPHYRINIGEN III OXIDASE"/>
    <property type="match status" value="1"/>
</dbReference>
<dbReference type="GO" id="GO:0006779">
    <property type="term" value="P:porphyrin-containing compound biosynthetic process"/>
    <property type="evidence" value="ECO:0007669"/>
    <property type="project" value="InterPro"/>
</dbReference>
<evidence type="ECO:0000313" key="7">
    <source>
        <dbReference type="Proteomes" id="UP001438707"/>
    </source>
</evidence>
<proteinExistence type="inferred from homology"/>
<dbReference type="SMART" id="SM00729">
    <property type="entry name" value="Elp3"/>
    <property type="match status" value="1"/>
</dbReference>
<dbReference type="Proteomes" id="UP001438707">
    <property type="component" value="Unassembled WGS sequence"/>
</dbReference>
<sequence length="448" mass="49133">MRTGLRPVSFLPGSVTTAKLPPVCSLAVHNPLKQGCESPQKASSVSPAEPRSAYLHLPFCKRKCLYCDFAVLALGSAPQETIQSRFSSYTQLLLEEIGHTCGRHPAGLETVFFGGGTPSLLPPQLLEQLLAGLDNQFGIAPDAEISMEADPGTFTAESLSAYMRSGVNRFSVGIQAFQQSHLERCGRSHDLHDVQAALGLMQQAQPASWSLDLISGLPHLSMEDWRESLEAAIAAQPPHISTYDLQIEDKTPFARLYRPGDAPLPADSEAADMYRLASSLLCEAGYEHYEVSSFALPGHRCRHNQVYWTSAPFHAFGMSAASYQQGRRVTRPRAMQGYQSWVQALAEERDPAASLEADSLQDQLLDMIMLSMRTSDGLNLQQAEQRFGRAARTAVERAVARHVEHGYVSFPEPDIIRLTDPEGFLIENDVVSDIFAAVGQIPEHLQAS</sequence>
<evidence type="ECO:0000259" key="5">
    <source>
        <dbReference type="PROSITE" id="PS51918"/>
    </source>
</evidence>
<dbReference type="GO" id="GO:0051539">
    <property type="term" value="F:4 iron, 4 sulfur cluster binding"/>
    <property type="evidence" value="ECO:0007669"/>
    <property type="project" value="InterPro"/>
</dbReference>
<comment type="similarity">
    <text evidence="1">Belongs to the anaerobic coproporphyrinogen-III oxidase family. HemW subfamily.</text>
</comment>
<evidence type="ECO:0000256" key="3">
    <source>
        <dbReference type="ARBA" id="ARBA00033094"/>
    </source>
</evidence>
<dbReference type="EMBL" id="JALJOS010000001">
    <property type="protein sequence ID" value="KAK9844640.1"/>
    <property type="molecule type" value="Genomic_DNA"/>
</dbReference>
<dbReference type="InterPro" id="IPR006638">
    <property type="entry name" value="Elp3/MiaA/NifB-like_rSAM"/>
</dbReference>
<dbReference type="GO" id="GO:0004109">
    <property type="term" value="F:coproporphyrinogen oxidase activity"/>
    <property type="evidence" value="ECO:0007669"/>
    <property type="project" value="InterPro"/>
</dbReference>
<dbReference type="InterPro" id="IPR007197">
    <property type="entry name" value="rSAM"/>
</dbReference>
<feature type="domain" description="Radical SAM core" evidence="5">
    <location>
        <begin position="45"/>
        <end position="287"/>
    </location>
</feature>
<dbReference type="GO" id="GO:0005737">
    <property type="term" value="C:cytoplasm"/>
    <property type="evidence" value="ECO:0007669"/>
    <property type="project" value="InterPro"/>
</dbReference>
<evidence type="ECO:0000256" key="1">
    <source>
        <dbReference type="ARBA" id="ARBA00006100"/>
    </source>
</evidence>
<dbReference type="SUPFAM" id="SSF102114">
    <property type="entry name" value="Radical SAM enzymes"/>
    <property type="match status" value="1"/>
</dbReference>
<protein>
    <recommendedName>
        <fullName evidence="2">Radical S-adenosyl methionine domain-containing protein 1, mitochondrial</fullName>
    </recommendedName>
    <alternativeName>
        <fullName evidence="3">Putative heme chaperone</fullName>
    </alternativeName>
</protein>
<dbReference type="Pfam" id="PF04055">
    <property type="entry name" value="Radical_SAM"/>
    <property type="match status" value="1"/>
</dbReference>
<comment type="function">
    <text evidence="4">May be a heme chaperone, appears to bind heme. Homologous bacterial proteins do not have oxygen-independent coproporphyrinogen-III oxidase activity. Binds 1 [4Fe-4S] cluster. The cluster is coordinated with 3 cysteines and an exchangeable S-adenosyl-L-methionine.</text>
</comment>
<dbReference type="PROSITE" id="PS51918">
    <property type="entry name" value="RADICAL_SAM"/>
    <property type="match status" value="1"/>
</dbReference>
<dbReference type="SFLD" id="SFLDS00029">
    <property type="entry name" value="Radical_SAM"/>
    <property type="match status" value="2"/>
</dbReference>
<dbReference type="PANTHER" id="PTHR13932:SF5">
    <property type="entry name" value="RADICAL S-ADENOSYL METHIONINE DOMAIN-CONTAINING PROTEIN 1, MITOCHONDRIAL"/>
    <property type="match status" value="1"/>
</dbReference>
<dbReference type="InterPro" id="IPR034505">
    <property type="entry name" value="Coproporphyrinogen-III_oxidase"/>
</dbReference>